<dbReference type="GO" id="GO:0004197">
    <property type="term" value="F:cysteine-type endopeptidase activity"/>
    <property type="evidence" value="ECO:0007669"/>
    <property type="project" value="InterPro"/>
</dbReference>
<protein>
    <recommendedName>
        <fullName evidence="8">Caspase-8</fullName>
    </recommendedName>
</protein>
<feature type="domain" description="Caspase family p10" evidence="4">
    <location>
        <begin position="428"/>
        <end position="512"/>
    </location>
</feature>
<dbReference type="Gene3D" id="3.40.50.1460">
    <property type="match status" value="1"/>
</dbReference>
<comment type="similarity">
    <text evidence="1 3">Belongs to the peptidase C14A family.</text>
</comment>
<gene>
    <name evidence="6" type="ORF">O3P69_000178</name>
</gene>
<dbReference type="PANTHER" id="PTHR48169:SF7">
    <property type="entry name" value="CASPASE 10"/>
    <property type="match status" value="1"/>
</dbReference>
<evidence type="ECO:0000313" key="7">
    <source>
        <dbReference type="Proteomes" id="UP001487740"/>
    </source>
</evidence>
<evidence type="ECO:0000256" key="1">
    <source>
        <dbReference type="ARBA" id="ARBA00010134"/>
    </source>
</evidence>
<dbReference type="GO" id="GO:0043067">
    <property type="term" value="P:regulation of programmed cell death"/>
    <property type="evidence" value="ECO:0007669"/>
    <property type="project" value="UniProtKB-ARBA"/>
</dbReference>
<dbReference type="InterPro" id="IPR002138">
    <property type="entry name" value="Pept_C14_p10"/>
</dbReference>
<proteinExistence type="inferred from homology"/>
<evidence type="ECO:0000259" key="4">
    <source>
        <dbReference type="PROSITE" id="PS50207"/>
    </source>
</evidence>
<sequence>MEDEGDGNVLPRRGKKMEVLQWNCLAPAVQVKLLFLLDIGDMTSHDIDHQDDLTSAPTKARDAFLSVLQDRQHRFVCVTDILKARVKHLQEYPFISLAAGTLANDLSVRKDDEDLLTLVHVCRHLGVECSHLEEKTKNVQKKLSLTEEEIEGNLLIYAENLRMLRLCDALTDRQVMQLFGLTVENNVLNEFVDTHLKVSADKLEQTKGLKEALFFYLIRTLELNNKLNRIYTSKLKALLEKLQSQTESDAERRVLSEAISSMDDYPAGERPAGLCVVFCVTRGRKGAEAEIEKVKHAFGKSLGYTVQIEENPDKEKLEECLRLLRKPKYKYYDSIVYWFMSHGSEETMELADGYRIERKAIIHEFSILDHFRKKPKIFFMTQCQGNSTIRLRRKRSAMLVTMDSHFKGNVSYSEVTEDHLNITAVYYQMDRLVASATLPRQYAFRHPDGGSMYVDIVCRLMEQHRGHNITQVLERVTNTMHQILFSCKNKFDGEAKQACCYESTLQKTFRVP</sequence>
<reference evidence="6 7" key="1">
    <citation type="submission" date="2023-03" db="EMBL/GenBank/DDBJ databases">
        <title>High-quality genome of Scylla paramamosain provides insights in environmental adaptation.</title>
        <authorList>
            <person name="Zhang L."/>
        </authorList>
    </citation>
    <scope>NUCLEOTIDE SEQUENCE [LARGE SCALE GENOMIC DNA]</scope>
    <source>
        <strain evidence="6">LZ_2023a</strain>
        <tissue evidence="6">Muscle</tissue>
    </source>
</reference>
<evidence type="ECO:0000313" key="6">
    <source>
        <dbReference type="EMBL" id="KAK8403937.1"/>
    </source>
</evidence>
<dbReference type="GO" id="GO:0051604">
    <property type="term" value="P:protein maturation"/>
    <property type="evidence" value="ECO:0007669"/>
    <property type="project" value="UniProtKB-ARBA"/>
</dbReference>
<evidence type="ECO:0000256" key="3">
    <source>
        <dbReference type="RuleBase" id="RU003971"/>
    </source>
</evidence>
<dbReference type="Pfam" id="PF00656">
    <property type="entry name" value="Peptidase_C14"/>
    <property type="match status" value="1"/>
</dbReference>
<keyword evidence="7" id="KW-1185">Reference proteome</keyword>
<dbReference type="InterPro" id="IPR029030">
    <property type="entry name" value="Caspase-like_dom_sf"/>
</dbReference>
<dbReference type="InterPro" id="IPR011600">
    <property type="entry name" value="Pept_C14_caspase"/>
</dbReference>
<dbReference type="EMBL" id="JARAKH010000005">
    <property type="protein sequence ID" value="KAK8403937.1"/>
    <property type="molecule type" value="Genomic_DNA"/>
</dbReference>
<dbReference type="PROSITE" id="PS50208">
    <property type="entry name" value="CASPASE_P20"/>
    <property type="match status" value="1"/>
</dbReference>
<dbReference type="GO" id="GO:0006915">
    <property type="term" value="P:apoptotic process"/>
    <property type="evidence" value="ECO:0007669"/>
    <property type="project" value="UniProtKB-KW"/>
</dbReference>
<organism evidence="6 7">
    <name type="scientific">Scylla paramamosain</name>
    <name type="common">Mud crab</name>
    <dbReference type="NCBI Taxonomy" id="85552"/>
    <lineage>
        <taxon>Eukaryota</taxon>
        <taxon>Metazoa</taxon>
        <taxon>Ecdysozoa</taxon>
        <taxon>Arthropoda</taxon>
        <taxon>Crustacea</taxon>
        <taxon>Multicrustacea</taxon>
        <taxon>Malacostraca</taxon>
        <taxon>Eumalacostraca</taxon>
        <taxon>Eucarida</taxon>
        <taxon>Decapoda</taxon>
        <taxon>Pleocyemata</taxon>
        <taxon>Brachyura</taxon>
        <taxon>Eubrachyura</taxon>
        <taxon>Portunoidea</taxon>
        <taxon>Portunidae</taxon>
        <taxon>Portuninae</taxon>
        <taxon>Scylla</taxon>
    </lineage>
</organism>
<dbReference type="AlphaFoldDB" id="A0AAW0UZY6"/>
<keyword evidence="2" id="KW-0053">Apoptosis</keyword>
<evidence type="ECO:0000256" key="2">
    <source>
        <dbReference type="ARBA" id="ARBA00022703"/>
    </source>
</evidence>
<comment type="caution">
    <text evidence="6">The sequence shown here is derived from an EMBL/GenBank/DDBJ whole genome shotgun (WGS) entry which is preliminary data.</text>
</comment>
<dbReference type="PANTHER" id="PTHR48169">
    <property type="entry name" value="DED DOMAIN-CONTAINING PROTEIN"/>
    <property type="match status" value="1"/>
</dbReference>
<dbReference type="GO" id="GO:0005737">
    <property type="term" value="C:cytoplasm"/>
    <property type="evidence" value="ECO:0007669"/>
    <property type="project" value="UniProtKB-ARBA"/>
</dbReference>
<dbReference type="SUPFAM" id="SSF52129">
    <property type="entry name" value="Caspase-like"/>
    <property type="match status" value="1"/>
</dbReference>
<dbReference type="GO" id="GO:0006508">
    <property type="term" value="P:proteolysis"/>
    <property type="evidence" value="ECO:0007669"/>
    <property type="project" value="InterPro"/>
</dbReference>
<dbReference type="InterPro" id="IPR001309">
    <property type="entry name" value="Pept_C14_p20"/>
</dbReference>
<dbReference type="SMART" id="SM00115">
    <property type="entry name" value="CASc"/>
    <property type="match status" value="1"/>
</dbReference>
<dbReference type="PROSITE" id="PS50207">
    <property type="entry name" value="CASPASE_P10"/>
    <property type="match status" value="1"/>
</dbReference>
<evidence type="ECO:0000259" key="5">
    <source>
        <dbReference type="PROSITE" id="PS50208"/>
    </source>
</evidence>
<feature type="domain" description="Caspase family p20" evidence="5">
    <location>
        <begin position="300"/>
        <end position="387"/>
    </location>
</feature>
<dbReference type="Proteomes" id="UP001487740">
    <property type="component" value="Unassembled WGS sequence"/>
</dbReference>
<dbReference type="InterPro" id="IPR015917">
    <property type="entry name" value="Pept_C14A"/>
</dbReference>
<evidence type="ECO:0008006" key="8">
    <source>
        <dbReference type="Google" id="ProtNLM"/>
    </source>
</evidence>
<name>A0AAW0UZY6_SCYPA</name>
<accession>A0AAW0UZY6</accession>